<dbReference type="Gene3D" id="3.20.10.10">
    <property type="entry name" value="D-amino Acid Aminotransferase, subunit A, domain 2"/>
    <property type="match status" value="1"/>
</dbReference>
<dbReference type="InterPro" id="IPR043131">
    <property type="entry name" value="BCAT-like_N"/>
</dbReference>
<dbReference type="InterPro" id="IPR036038">
    <property type="entry name" value="Aminotransferase-like"/>
</dbReference>
<dbReference type="GeneID" id="30181391"/>
<proteinExistence type="predicted"/>
<reference evidence="1 2" key="1">
    <citation type="journal article" date="2016" name="Proc. Natl. Acad. Sci. U.S.A.">
        <title>Comparative genomics of biotechnologically important yeasts.</title>
        <authorList>
            <person name="Riley R."/>
            <person name="Haridas S."/>
            <person name="Wolfe K.H."/>
            <person name="Lopes M.R."/>
            <person name="Hittinger C.T."/>
            <person name="Goeker M."/>
            <person name="Salamov A.A."/>
            <person name="Wisecaver J.H."/>
            <person name="Long T.M."/>
            <person name="Calvey C.H."/>
            <person name="Aerts A.L."/>
            <person name="Barry K.W."/>
            <person name="Choi C."/>
            <person name="Clum A."/>
            <person name="Coughlan A.Y."/>
            <person name="Deshpande S."/>
            <person name="Douglass A.P."/>
            <person name="Hanson S.J."/>
            <person name="Klenk H.-P."/>
            <person name="LaButti K.M."/>
            <person name="Lapidus A."/>
            <person name="Lindquist E.A."/>
            <person name="Lipzen A.M."/>
            <person name="Meier-Kolthoff J.P."/>
            <person name="Ohm R.A."/>
            <person name="Otillar R.P."/>
            <person name="Pangilinan J.L."/>
            <person name="Peng Y."/>
            <person name="Rokas A."/>
            <person name="Rosa C.A."/>
            <person name="Scheuner C."/>
            <person name="Sibirny A.A."/>
            <person name="Slot J.C."/>
            <person name="Stielow J.B."/>
            <person name="Sun H."/>
            <person name="Kurtzman C.P."/>
            <person name="Blackwell M."/>
            <person name="Grigoriev I.V."/>
            <person name="Jeffries T.W."/>
        </authorList>
    </citation>
    <scope>NUCLEOTIDE SEQUENCE [LARGE SCALE GENOMIC DNA]</scope>
    <source>
        <strain evidence="1 2">NRRL Y-2026</strain>
    </source>
</reference>
<dbReference type="Pfam" id="PF01063">
    <property type="entry name" value="Aminotran_4"/>
    <property type="match status" value="1"/>
</dbReference>
<dbReference type="InterPro" id="IPR001544">
    <property type="entry name" value="Aminotrans_IV"/>
</dbReference>
<keyword evidence="2" id="KW-1185">Reference proteome</keyword>
<sequence length="300" mass="33938">MTSGGTHKHLESVADEISQSYLTKPFSEDSSFSIFTTLRYDPLTYTGKLDLFDALNATPLHHSFFFLLSYHVDKLRRAGEYFEFPTGNLTTSVLLEHLTNALETADRLLAHRVKIIVSQDGVYGIEHAPLPESNTLTTDVPDYHQFQKAPTDHTSTLPGYLQTWTGWILYLDHEQSQPSTFTSFKTTKRDVYNMARSRLNIVPGDRREVLLQDNNNNVLEGSITSVAFWRQQKDPLSGDVSFRWVTPNLASGCMDGVIRKWLIDKNHIIEGVVSVKDLQDGEYVLLMNGLMGIKVAKLIL</sequence>
<dbReference type="AlphaFoldDB" id="A0A1E3NH72"/>
<name>A0A1E3NH72_9ASCO</name>
<dbReference type="InterPro" id="IPR043132">
    <property type="entry name" value="BCAT-like_C"/>
</dbReference>
<dbReference type="OrthoDB" id="5288718at2759"/>
<dbReference type="RefSeq" id="XP_019016549.1">
    <property type="nucleotide sequence ID" value="XM_019164704.1"/>
</dbReference>
<organism evidence="1 2">
    <name type="scientific">Pichia membranifaciens NRRL Y-2026</name>
    <dbReference type="NCBI Taxonomy" id="763406"/>
    <lineage>
        <taxon>Eukaryota</taxon>
        <taxon>Fungi</taxon>
        <taxon>Dikarya</taxon>
        <taxon>Ascomycota</taxon>
        <taxon>Saccharomycotina</taxon>
        <taxon>Pichiomycetes</taxon>
        <taxon>Pichiales</taxon>
        <taxon>Pichiaceae</taxon>
        <taxon>Pichia</taxon>
    </lineage>
</organism>
<evidence type="ECO:0000313" key="2">
    <source>
        <dbReference type="Proteomes" id="UP000094455"/>
    </source>
</evidence>
<dbReference type="GO" id="GO:0003824">
    <property type="term" value="F:catalytic activity"/>
    <property type="evidence" value="ECO:0007669"/>
    <property type="project" value="InterPro"/>
</dbReference>
<dbReference type="Proteomes" id="UP000094455">
    <property type="component" value="Unassembled WGS sequence"/>
</dbReference>
<accession>A0A1E3NH72</accession>
<dbReference type="EMBL" id="KV454005">
    <property type="protein sequence ID" value="ODQ45436.1"/>
    <property type="molecule type" value="Genomic_DNA"/>
</dbReference>
<dbReference type="Gene3D" id="3.30.470.10">
    <property type="match status" value="1"/>
</dbReference>
<gene>
    <name evidence="1" type="ORF">PICMEDRAFT_74196</name>
</gene>
<protein>
    <recommendedName>
        <fullName evidence="3">Aminodeoxychorismate lyase</fullName>
    </recommendedName>
</protein>
<dbReference type="SUPFAM" id="SSF56752">
    <property type="entry name" value="D-aminoacid aminotransferase-like PLP-dependent enzymes"/>
    <property type="match status" value="1"/>
</dbReference>
<evidence type="ECO:0000313" key="1">
    <source>
        <dbReference type="EMBL" id="ODQ45436.1"/>
    </source>
</evidence>
<dbReference type="STRING" id="763406.A0A1E3NH72"/>
<evidence type="ECO:0008006" key="3">
    <source>
        <dbReference type="Google" id="ProtNLM"/>
    </source>
</evidence>